<dbReference type="InterPro" id="IPR000524">
    <property type="entry name" value="Tscrpt_reg_HTH_GntR"/>
</dbReference>
<dbReference type="SUPFAM" id="SSF46785">
    <property type="entry name" value="Winged helix' DNA-binding domain"/>
    <property type="match status" value="1"/>
</dbReference>
<dbReference type="InterPro" id="IPR036390">
    <property type="entry name" value="WH_DNA-bd_sf"/>
</dbReference>
<dbReference type="PRINTS" id="PR00035">
    <property type="entry name" value="HTHGNTR"/>
</dbReference>
<dbReference type="InterPro" id="IPR015421">
    <property type="entry name" value="PyrdxlP-dep_Trfase_major"/>
</dbReference>
<comment type="similarity">
    <text evidence="1">In the C-terminal section; belongs to the class-I pyridoxal-phosphate-dependent aminotransferase family.</text>
</comment>
<keyword evidence="8" id="KW-1185">Reference proteome</keyword>
<dbReference type="Gene3D" id="1.10.10.10">
    <property type="entry name" value="Winged helix-like DNA-binding domain superfamily/Winged helix DNA-binding domain"/>
    <property type="match status" value="1"/>
</dbReference>
<dbReference type="PANTHER" id="PTHR46577">
    <property type="entry name" value="HTH-TYPE TRANSCRIPTIONAL REGULATORY PROTEIN GABR"/>
    <property type="match status" value="1"/>
</dbReference>
<sequence>MDLVLDGQGPLNAQIVRAMKAAIVSGRLATGTRVPSTRDLADSLAVSRTTIVSAYDQLRTEGYLDGVVGSGSFVRMPHQIAAMKSPRAERFIAPPSRYAGRAREARSGDALPFRRIENCRYIFQSGMTLVNPALSTAWSREVARAALYAIPDYPSPQGVGALREAVCNYLARRRGVLAAPDDILIVGGSQQALAIVARVLVDEGAPVVVEEPQYYGTRQALQAHGASLIGAPVDLDGICTDALPADGARLVCVTPSHQFPSGGILSQARRQALLDYVERHDSWIYEDDYDGEFRYAMRPLAALRSQDREGRVLYVGTFSKTLFPSLRLAYIVMPPALRQDLINAKFLLDFGCNTIDQVALASFMKAGAFDRHLRVAAKALRDRREALVQSLEAIDRGRLAYFDSRAGAHLLVWLKDVAAKEGAAFQRYLHEQGVGMHLIDPCYLVPPDGAGILMTYGALSVKEIRAAMSIFGKCLDARYDMMRSNAV</sequence>
<dbReference type="CDD" id="cd00609">
    <property type="entry name" value="AAT_like"/>
    <property type="match status" value="1"/>
</dbReference>
<evidence type="ECO:0000256" key="3">
    <source>
        <dbReference type="ARBA" id="ARBA00023015"/>
    </source>
</evidence>
<keyword evidence="5" id="KW-0804">Transcription</keyword>
<accession>A0ABM7Q700</accession>
<keyword evidence="2" id="KW-0663">Pyridoxal phosphate</keyword>
<dbReference type="PROSITE" id="PS50949">
    <property type="entry name" value="HTH_GNTR"/>
    <property type="match status" value="1"/>
</dbReference>
<dbReference type="InterPro" id="IPR015424">
    <property type="entry name" value="PyrdxlP-dep_Trfase"/>
</dbReference>
<evidence type="ECO:0000259" key="6">
    <source>
        <dbReference type="PROSITE" id="PS50949"/>
    </source>
</evidence>
<dbReference type="Pfam" id="PF00392">
    <property type="entry name" value="GntR"/>
    <property type="match status" value="1"/>
</dbReference>
<dbReference type="PANTHER" id="PTHR46577:SF1">
    <property type="entry name" value="HTH-TYPE TRANSCRIPTIONAL REGULATORY PROTEIN GABR"/>
    <property type="match status" value="1"/>
</dbReference>
<keyword evidence="4" id="KW-0238">DNA-binding</keyword>
<dbReference type="RefSeq" id="WP_213434122.1">
    <property type="nucleotide sequence ID" value="NZ_AP024545.1"/>
</dbReference>
<dbReference type="SUPFAM" id="SSF53383">
    <property type="entry name" value="PLP-dependent transferases"/>
    <property type="match status" value="1"/>
</dbReference>
<evidence type="ECO:0000313" key="7">
    <source>
        <dbReference type="EMBL" id="BCT93180.1"/>
    </source>
</evidence>
<reference evidence="7 8" key="1">
    <citation type="submission" date="2021-03" db="EMBL/GenBank/DDBJ databases">
        <title>Complete Genome Sequences of Two Lysobacter Strains Isolated from Sea Water (Lysobacter caseinilyticus) and Soil (Lysobacter helvus) in South Korea.</title>
        <authorList>
            <person name="Watanabe Y."/>
            <person name="Arakawa K."/>
        </authorList>
    </citation>
    <scope>NUCLEOTIDE SEQUENCE [LARGE SCALE GENOMIC DNA]</scope>
    <source>
        <strain evidence="7 8">KVB24</strain>
    </source>
</reference>
<protein>
    <submittedName>
        <fullName evidence="7">Transcriptional regulator</fullName>
    </submittedName>
</protein>
<evidence type="ECO:0000256" key="2">
    <source>
        <dbReference type="ARBA" id="ARBA00022898"/>
    </source>
</evidence>
<dbReference type="InterPro" id="IPR051446">
    <property type="entry name" value="HTH_trans_reg/aminotransferase"/>
</dbReference>
<evidence type="ECO:0000313" key="8">
    <source>
        <dbReference type="Proteomes" id="UP000681317"/>
    </source>
</evidence>
<keyword evidence="3" id="KW-0805">Transcription regulation</keyword>
<dbReference type="SMART" id="SM00345">
    <property type="entry name" value="HTH_GNTR"/>
    <property type="match status" value="1"/>
</dbReference>
<dbReference type="Pfam" id="PF00155">
    <property type="entry name" value="Aminotran_1_2"/>
    <property type="match status" value="1"/>
</dbReference>
<feature type="domain" description="HTH gntR-type" evidence="6">
    <location>
        <begin position="9"/>
        <end position="77"/>
    </location>
</feature>
<evidence type="ECO:0000256" key="1">
    <source>
        <dbReference type="ARBA" id="ARBA00005384"/>
    </source>
</evidence>
<dbReference type="CDD" id="cd07377">
    <property type="entry name" value="WHTH_GntR"/>
    <property type="match status" value="1"/>
</dbReference>
<dbReference type="Proteomes" id="UP000681317">
    <property type="component" value="Chromosome"/>
</dbReference>
<dbReference type="InterPro" id="IPR004839">
    <property type="entry name" value="Aminotransferase_I/II_large"/>
</dbReference>
<dbReference type="InterPro" id="IPR036388">
    <property type="entry name" value="WH-like_DNA-bd_sf"/>
</dbReference>
<dbReference type="EMBL" id="AP024545">
    <property type="protein sequence ID" value="BCT93180.1"/>
    <property type="molecule type" value="Genomic_DNA"/>
</dbReference>
<proteinExistence type="inferred from homology"/>
<evidence type="ECO:0000256" key="5">
    <source>
        <dbReference type="ARBA" id="ARBA00023163"/>
    </source>
</evidence>
<dbReference type="Gene3D" id="3.40.640.10">
    <property type="entry name" value="Type I PLP-dependent aspartate aminotransferase-like (Major domain)"/>
    <property type="match status" value="1"/>
</dbReference>
<evidence type="ECO:0000256" key="4">
    <source>
        <dbReference type="ARBA" id="ARBA00023125"/>
    </source>
</evidence>
<name>A0ABM7Q700_9GAMM</name>
<organism evidence="7 8">
    <name type="scientific">Noviluteimonas caseinilytica</name>
    <dbReference type="NCBI Taxonomy" id="2675101"/>
    <lineage>
        <taxon>Bacteria</taxon>
        <taxon>Pseudomonadati</taxon>
        <taxon>Pseudomonadota</taxon>
        <taxon>Gammaproteobacteria</taxon>
        <taxon>Lysobacterales</taxon>
        <taxon>Lysobacteraceae</taxon>
        <taxon>Noviluteimonas</taxon>
    </lineage>
</organism>
<gene>
    <name evidence="7" type="ORF">LYSCAS_22040</name>
</gene>